<keyword evidence="1" id="KW-1133">Transmembrane helix</keyword>
<feature type="transmembrane region" description="Helical" evidence="1">
    <location>
        <begin position="6"/>
        <end position="29"/>
    </location>
</feature>
<evidence type="ECO:0000313" key="3">
    <source>
        <dbReference type="Proteomes" id="UP000188551"/>
    </source>
</evidence>
<gene>
    <name evidence="2" type="ORF">B0293_33645</name>
</gene>
<feature type="transmembrane region" description="Helical" evidence="1">
    <location>
        <begin position="183"/>
        <end position="206"/>
    </location>
</feature>
<keyword evidence="1" id="KW-0472">Membrane</keyword>
<comment type="caution">
    <text evidence="2">The sequence shown here is derived from an EMBL/GenBank/DDBJ whole genome shotgun (WGS) entry which is preliminary data.</text>
</comment>
<feature type="transmembrane region" description="Helical" evidence="1">
    <location>
        <begin position="62"/>
        <end position="79"/>
    </location>
</feature>
<feature type="transmembrane region" description="Helical" evidence="1">
    <location>
        <begin position="85"/>
        <end position="103"/>
    </location>
</feature>
<reference evidence="2 3" key="1">
    <citation type="submission" date="2017-02" db="EMBL/GenBank/DDBJ databases">
        <title>Amycolatopsis azurea DSM 43854 draft genome.</title>
        <authorList>
            <person name="Mayilraj S."/>
        </authorList>
    </citation>
    <scope>NUCLEOTIDE SEQUENCE [LARGE SCALE GENOMIC DNA]</scope>
    <source>
        <strain evidence="2 3">DSM 43854</strain>
    </source>
</reference>
<proteinExistence type="predicted"/>
<evidence type="ECO:0000256" key="1">
    <source>
        <dbReference type="SAM" id="Phobius"/>
    </source>
</evidence>
<feature type="transmembrane region" description="Helical" evidence="1">
    <location>
        <begin position="212"/>
        <end position="229"/>
    </location>
</feature>
<feature type="transmembrane region" description="Helical" evidence="1">
    <location>
        <begin position="124"/>
        <end position="144"/>
    </location>
</feature>
<protein>
    <submittedName>
        <fullName evidence="2">Uncharacterized protein</fullName>
    </submittedName>
</protein>
<dbReference type="EMBL" id="MUXN01000025">
    <property type="protein sequence ID" value="OOC02365.1"/>
    <property type="molecule type" value="Genomic_DNA"/>
</dbReference>
<name>A0ABX3J3W0_9PSEU</name>
<keyword evidence="1" id="KW-0812">Transmembrane</keyword>
<keyword evidence="3" id="KW-1185">Reference proteome</keyword>
<feature type="transmembrane region" description="Helical" evidence="1">
    <location>
        <begin position="150"/>
        <end position="171"/>
    </location>
</feature>
<organism evidence="2 3">
    <name type="scientific">Amycolatopsis azurea DSM 43854</name>
    <dbReference type="NCBI Taxonomy" id="1238180"/>
    <lineage>
        <taxon>Bacteria</taxon>
        <taxon>Bacillati</taxon>
        <taxon>Actinomycetota</taxon>
        <taxon>Actinomycetes</taxon>
        <taxon>Pseudonocardiales</taxon>
        <taxon>Pseudonocardiaceae</taxon>
        <taxon>Amycolatopsis</taxon>
    </lineage>
</organism>
<accession>A0ABX3J3W0</accession>
<sequence>MIVPFDNIVAVALFMGLFGLVILIVLWPGDRQGVKVLRRWGVADPSLSDVDEAVRYLRRRRFWYPWLYLGLPLLAESTGVRGDSMSSILATLLAGALIAEVLAQRPRKGARREATLERRGVRELIPVWGLVTYAVIAVAAAVWIAVNQWWAQLGIAAGVSAVTWLVVLLAVRRPSTGDTAADAALRVRSARVAAGLGLAATVTLAIPEKANLVSLLLVLAGFAGWYHLAHRSRAEAGRSRPEAA</sequence>
<evidence type="ECO:0000313" key="2">
    <source>
        <dbReference type="EMBL" id="OOC02365.1"/>
    </source>
</evidence>
<dbReference type="Proteomes" id="UP000188551">
    <property type="component" value="Unassembled WGS sequence"/>
</dbReference>